<feature type="repeat" description="Solcar" evidence="9">
    <location>
        <begin position="177"/>
        <end position="262"/>
    </location>
</feature>
<feature type="repeat" description="Solcar" evidence="9">
    <location>
        <begin position="7"/>
        <end position="96"/>
    </location>
</feature>
<keyword evidence="13" id="KW-1185">Reference proteome</keyword>
<keyword evidence="6 11" id="KW-1133">Transmembrane helix</keyword>
<dbReference type="SUPFAM" id="SSF103506">
    <property type="entry name" value="Mitochondrial carrier"/>
    <property type="match status" value="1"/>
</dbReference>
<keyword evidence="7" id="KW-0496">Mitochondrion</keyword>
<dbReference type="PANTHER" id="PTHR45624:SF23">
    <property type="entry name" value="MITOCHONDRIAL CARNITINE_ACYLCARNITINE CARRIER PROTEIN ISOFORM X1"/>
    <property type="match status" value="1"/>
</dbReference>
<dbReference type="InterPro" id="IPR023395">
    <property type="entry name" value="MCP_dom_sf"/>
</dbReference>
<name>A0A3Q1EJ72_9TELE</name>
<dbReference type="Proteomes" id="UP000257200">
    <property type="component" value="Unplaced"/>
</dbReference>
<proteinExistence type="inferred from homology"/>
<keyword evidence="3 10" id="KW-0813">Transport</keyword>
<evidence type="ECO:0000313" key="12">
    <source>
        <dbReference type="Ensembl" id="ENSAPOP00000004536.1"/>
    </source>
</evidence>
<evidence type="ECO:0000256" key="5">
    <source>
        <dbReference type="ARBA" id="ARBA00022737"/>
    </source>
</evidence>
<reference evidence="12" key="2">
    <citation type="submission" date="2025-09" db="UniProtKB">
        <authorList>
            <consortium name="Ensembl"/>
        </authorList>
    </citation>
    <scope>IDENTIFICATION</scope>
</reference>
<comment type="similarity">
    <text evidence="2 10">Belongs to the mitochondrial carrier (TC 2.A.29) family.</text>
</comment>
<dbReference type="GO" id="GO:1902603">
    <property type="term" value="P:carnitine transmembrane transport"/>
    <property type="evidence" value="ECO:0007669"/>
    <property type="project" value="TreeGrafter"/>
</dbReference>
<evidence type="ECO:0000256" key="4">
    <source>
        <dbReference type="ARBA" id="ARBA00022692"/>
    </source>
</evidence>
<evidence type="ECO:0000256" key="7">
    <source>
        <dbReference type="ARBA" id="ARBA00023128"/>
    </source>
</evidence>
<dbReference type="PROSITE" id="PS50920">
    <property type="entry name" value="SOLCAR"/>
    <property type="match status" value="2"/>
</dbReference>
<evidence type="ECO:0000313" key="13">
    <source>
        <dbReference type="Proteomes" id="UP000257200"/>
    </source>
</evidence>
<dbReference type="GO" id="GO:0015227">
    <property type="term" value="F:O-acyl-L-carnitine transmembrane transporter activity"/>
    <property type="evidence" value="ECO:0007669"/>
    <property type="project" value="TreeGrafter"/>
</dbReference>
<evidence type="ECO:0000256" key="11">
    <source>
        <dbReference type="SAM" id="Phobius"/>
    </source>
</evidence>
<evidence type="ECO:0000256" key="10">
    <source>
        <dbReference type="RuleBase" id="RU000488"/>
    </source>
</evidence>
<dbReference type="Gene3D" id="1.50.40.10">
    <property type="entry name" value="Mitochondrial carrier domain"/>
    <property type="match status" value="2"/>
</dbReference>
<evidence type="ECO:0000256" key="9">
    <source>
        <dbReference type="PROSITE-ProRule" id="PRU00282"/>
    </source>
</evidence>
<evidence type="ECO:0000256" key="8">
    <source>
        <dbReference type="ARBA" id="ARBA00023136"/>
    </source>
</evidence>
<comment type="subcellular location">
    <subcellularLocation>
        <location evidence="1">Mitochondrion membrane</location>
        <topology evidence="1">Multi-pass membrane protein</topology>
    </subcellularLocation>
</comment>
<protein>
    <submittedName>
        <fullName evidence="12">Mitochondrial carnitine/acylcarnitine carrier protein-like</fullName>
    </submittedName>
</protein>
<dbReference type="InterPro" id="IPR018108">
    <property type="entry name" value="MCP_transmembrane"/>
</dbReference>
<dbReference type="GO" id="GO:0006839">
    <property type="term" value="P:mitochondrial transport"/>
    <property type="evidence" value="ECO:0007669"/>
    <property type="project" value="TreeGrafter"/>
</dbReference>
<organism evidence="12 13">
    <name type="scientific">Acanthochromis polyacanthus</name>
    <name type="common">spiny chromis</name>
    <dbReference type="NCBI Taxonomy" id="80966"/>
    <lineage>
        <taxon>Eukaryota</taxon>
        <taxon>Metazoa</taxon>
        <taxon>Chordata</taxon>
        <taxon>Craniata</taxon>
        <taxon>Vertebrata</taxon>
        <taxon>Euteleostomi</taxon>
        <taxon>Actinopterygii</taxon>
        <taxon>Neopterygii</taxon>
        <taxon>Teleostei</taxon>
        <taxon>Neoteleostei</taxon>
        <taxon>Acanthomorphata</taxon>
        <taxon>Ovalentaria</taxon>
        <taxon>Pomacentridae</taxon>
        <taxon>Acanthochromis</taxon>
    </lineage>
</organism>
<keyword evidence="8 9" id="KW-0472">Membrane</keyword>
<dbReference type="GeneTree" id="ENSGT00940000167069"/>
<feature type="transmembrane region" description="Helical" evidence="11">
    <location>
        <begin position="67"/>
        <end position="90"/>
    </location>
</feature>
<keyword evidence="5" id="KW-0677">Repeat</keyword>
<evidence type="ECO:0000256" key="6">
    <source>
        <dbReference type="ARBA" id="ARBA00022989"/>
    </source>
</evidence>
<accession>A0A3Q1EJ72</accession>
<dbReference type="PANTHER" id="PTHR45624">
    <property type="entry name" value="MITOCHONDRIAL BASIC AMINO ACIDS TRANSPORTER-RELATED"/>
    <property type="match status" value="1"/>
</dbReference>
<dbReference type="Ensembl" id="ENSAPOT00000009875.1">
    <property type="protein sequence ID" value="ENSAPOP00000004536.1"/>
    <property type="gene ID" value="ENSAPOG00000006234.1"/>
</dbReference>
<keyword evidence="4 9" id="KW-0812">Transmembrane</keyword>
<dbReference type="AlphaFoldDB" id="A0A3Q1EJ72"/>
<evidence type="ECO:0000256" key="3">
    <source>
        <dbReference type="ARBA" id="ARBA00022448"/>
    </source>
</evidence>
<dbReference type="InterPro" id="IPR050567">
    <property type="entry name" value="Mitochondrial_Carrier"/>
</dbReference>
<evidence type="ECO:0000256" key="2">
    <source>
        <dbReference type="ARBA" id="ARBA00006375"/>
    </source>
</evidence>
<dbReference type="GO" id="GO:0031966">
    <property type="term" value="C:mitochondrial membrane"/>
    <property type="evidence" value="ECO:0007669"/>
    <property type="project" value="UniProtKB-SubCell"/>
</dbReference>
<evidence type="ECO:0000256" key="1">
    <source>
        <dbReference type="ARBA" id="ARBA00004225"/>
    </source>
</evidence>
<feature type="transmembrane region" description="Helical" evidence="11">
    <location>
        <begin position="110"/>
        <end position="128"/>
    </location>
</feature>
<dbReference type="PROSITE" id="PS51257">
    <property type="entry name" value="PROKAR_LIPOPROTEIN"/>
    <property type="match status" value="1"/>
</dbReference>
<reference evidence="12" key="1">
    <citation type="submission" date="2025-08" db="UniProtKB">
        <authorList>
            <consortium name="Ensembl"/>
        </authorList>
    </citation>
    <scope>IDENTIFICATION</scope>
</reference>
<dbReference type="Pfam" id="PF00153">
    <property type="entry name" value="Mito_carr"/>
    <property type="match status" value="3"/>
</dbReference>
<sequence length="270" mass="29021">MGENIRVSPLKNFVAGGFGGACLLLAGHPLDTIKVRLQTQPKAAQYVLYTGTYDCLRKTVSKEGILGLYKGMGAPLAGVAPMMAISFFGFGLGKQLQQTDPGKPLTHTQIFLSGCLAGVFTTVIVAPGERIKCLLQVRRKSASCVYRCNVPSSGLYFLTYEYLKHFLTPEGQSVSQLSTPKILLAGGVAGILNWTIALPPDVLKSNFQTAADGKYRGLVDVLRTLLREEGPKALYKGFNAVFLRAFPANAACFLGFEVALKGLNIIAPGW</sequence>